<organism evidence="1 2">
    <name type="scientific">Empedobacter falsenii</name>
    <dbReference type="NCBI Taxonomy" id="343874"/>
    <lineage>
        <taxon>Bacteria</taxon>
        <taxon>Pseudomonadati</taxon>
        <taxon>Bacteroidota</taxon>
        <taxon>Flavobacteriia</taxon>
        <taxon>Flavobacteriales</taxon>
        <taxon>Weeksellaceae</taxon>
        <taxon>Empedobacter</taxon>
    </lineage>
</organism>
<keyword evidence="2" id="KW-1185">Reference proteome</keyword>
<evidence type="ECO:0008006" key="3">
    <source>
        <dbReference type="Google" id="ProtNLM"/>
    </source>
</evidence>
<evidence type="ECO:0000313" key="1">
    <source>
        <dbReference type="EMBL" id="WIH96549.1"/>
    </source>
</evidence>
<evidence type="ECO:0000313" key="2">
    <source>
        <dbReference type="Proteomes" id="UP001223501"/>
    </source>
</evidence>
<reference evidence="1 2" key="1">
    <citation type="submission" date="2022-09" db="EMBL/GenBank/DDBJ databases">
        <title>Whole genome sequencing analysis of tet(X)-positive Empedobacter falsenii YWS9-3.</title>
        <authorList>
            <person name="Chen C."/>
            <person name="Lv Y.-L."/>
        </authorList>
    </citation>
    <scope>NUCLEOTIDE SEQUENCE [LARGE SCALE GENOMIC DNA]</scope>
    <source>
        <strain evidence="1 2">YWS9-3_T</strain>
    </source>
</reference>
<proteinExistence type="predicted"/>
<dbReference type="EMBL" id="CP106831">
    <property type="protein sequence ID" value="WIH96549.1"/>
    <property type="molecule type" value="Genomic_DNA"/>
</dbReference>
<dbReference type="Proteomes" id="UP001223501">
    <property type="component" value="Chromosome"/>
</dbReference>
<dbReference type="RefSeq" id="WP_284583099.1">
    <property type="nucleotide sequence ID" value="NZ_CP106831.1"/>
</dbReference>
<accession>A0ABY8V8D3</accession>
<protein>
    <recommendedName>
        <fullName evidence="3">TLDc domain-containing protein</fullName>
    </recommendedName>
</protein>
<name>A0ABY8V8D3_9FLAO</name>
<gene>
    <name evidence="1" type="ORF">OBA43_09745</name>
</gene>
<sequence length="139" mass="16138">MFIKYSKIRTNSNSKEALNSILHIDKENMLLIFSIEYSPDKDLEQIVKYCNFEGEFRIVSTEKSRLVTHFGFTKINGTFIYLLDKGFVGMGSYSHIGFISDDYKIFNLKENFHRGGYEKKYLNQIRVTNPIEILGTGTI</sequence>